<evidence type="ECO:0000313" key="2">
    <source>
        <dbReference type="Proteomes" id="UP000574690"/>
    </source>
</evidence>
<dbReference type="PIRSF" id="PIRSF017393">
    <property type="entry name" value="MTase_SAV2177"/>
    <property type="match status" value="1"/>
</dbReference>
<dbReference type="GO" id="GO:0008168">
    <property type="term" value="F:methyltransferase activity"/>
    <property type="evidence" value="ECO:0007669"/>
    <property type="project" value="UniProtKB-KW"/>
</dbReference>
<proteinExistence type="predicted"/>
<dbReference type="InterPro" id="IPR029063">
    <property type="entry name" value="SAM-dependent_MTases_sf"/>
</dbReference>
<organism evidence="1 2">
    <name type="scientific">Glycomyces artemisiae</name>
    <dbReference type="NCBI Taxonomy" id="1076443"/>
    <lineage>
        <taxon>Bacteria</taxon>
        <taxon>Bacillati</taxon>
        <taxon>Actinomycetota</taxon>
        <taxon>Actinomycetes</taxon>
        <taxon>Glycomycetales</taxon>
        <taxon>Glycomycetaceae</taxon>
        <taxon>Glycomyces</taxon>
    </lineage>
</organism>
<gene>
    <name evidence="1" type="ORF">HOQ43_00485</name>
</gene>
<reference evidence="1 2" key="1">
    <citation type="submission" date="2020-05" db="EMBL/GenBank/DDBJ databases">
        <title>DNA-SIP metagenomic assembled genomes.</title>
        <authorList>
            <person name="Yu J."/>
        </authorList>
    </citation>
    <scope>NUCLEOTIDE SEQUENCE [LARGE SCALE GENOMIC DNA]</scope>
    <source>
        <strain evidence="1">Bin5.27</strain>
    </source>
</reference>
<dbReference type="Proteomes" id="UP000574690">
    <property type="component" value="Unassembled WGS sequence"/>
</dbReference>
<sequence length="281" mass="30812">MADWIAVNEAAPEWPPPGIDPDVPSTARVYDAILGGRDNFKADREAADVFMQHIPQARECALLNRAALIRGVQYMVRSAGIDPILDLGCGLPTKQTTHEAAQEINPETRVVYVDNDPMVLSHGRALLADDRTTTVVTADLRDPAGILANPEVREAIDFDRPVGLMLIGMIMQIAEDERPDDIIAALMEPLASGSHLFITSWPDTGDPAQHALSRACLETLGNGWCRPVERIERHFLGMPLVAPGLEFVPRWFPEDPGRAVPEVADMEPYERTQMAGIAVKP</sequence>
<dbReference type="InterPro" id="IPR006764">
    <property type="entry name" value="SAM_dep_MeTrfase_SAV2177_type"/>
</dbReference>
<dbReference type="GO" id="GO:0032259">
    <property type="term" value="P:methylation"/>
    <property type="evidence" value="ECO:0007669"/>
    <property type="project" value="UniProtKB-KW"/>
</dbReference>
<keyword evidence="1" id="KW-0808">Transferase</keyword>
<dbReference type="Gene3D" id="3.40.50.150">
    <property type="entry name" value="Vaccinia Virus protein VP39"/>
    <property type="match status" value="1"/>
</dbReference>
<evidence type="ECO:0000313" key="1">
    <source>
        <dbReference type="EMBL" id="NUQ86932.1"/>
    </source>
</evidence>
<keyword evidence="1" id="KW-0489">Methyltransferase</keyword>
<name>A0A850C8M6_9ACTN</name>
<accession>A0A850C8M6</accession>
<dbReference type="SUPFAM" id="SSF53335">
    <property type="entry name" value="S-adenosyl-L-methionine-dependent methyltransferases"/>
    <property type="match status" value="1"/>
</dbReference>
<dbReference type="EMBL" id="JABFXE010000018">
    <property type="protein sequence ID" value="NUQ86932.1"/>
    <property type="molecule type" value="Genomic_DNA"/>
</dbReference>
<comment type="caution">
    <text evidence="1">The sequence shown here is derived from an EMBL/GenBank/DDBJ whole genome shotgun (WGS) entry which is preliminary data.</text>
</comment>
<protein>
    <submittedName>
        <fullName evidence="1">SAM-dependent methyltransferase</fullName>
    </submittedName>
</protein>
<dbReference type="AlphaFoldDB" id="A0A850C8M6"/>
<dbReference type="Pfam" id="PF04672">
    <property type="entry name" value="Methyltransf_19"/>
    <property type="match status" value="1"/>
</dbReference>